<evidence type="ECO:0000256" key="1">
    <source>
        <dbReference type="ARBA" id="ARBA00004123"/>
    </source>
</evidence>
<feature type="region of interest" description="Disordered" evidence="13">
    <location>
        <begin position="1249"/>
        <end position="1306"/>
    </location>
</feature>
<feature type="compositionally biased region" description="Acidic residues" evidence="13">
    <location>
        <begin position="1252"/>
        <end position="1263"/>
    </location>
</feature>
<feature type="compositionally biased region" description="Basic and acidic residues" evidence="13">
    <location>
        <begin position="2140"/>
        <end position="2149"/>
    </location>
</feature>
<keyword evidence="8" id="KW-0862">Zinc</keyword>
<dbReference type="SUPFAM" id="SSF54160">
    <property type="entry name" value="Chromo domain-like"/>
    <property type="match status" value="2"/>
</dbReference>
<dbReference type="PROSITE" id="PS51194">
    <property type="entry name" value="HELICASE_CTER"/>
    <property type="match status" value="1"/>
</dbReference>
<dbReference type="Pfam" id="PF00271">
    <property type="entry name" value="Helicase_C"/>
    <property type="match status" value="1"/>
</dbReference>
<dbReference type="PANTHER" id="PTHR45623">
    <property type="entry name" value="CHROMODOMAIN-HELICASE-DNA-BINDING PROTEIN 3-RELATED-RELATED"/>
    <property type="match status" value="1"/>
</dbReference>
<comment type="caution">
    <text evidence="18">The sequence shown here is derived from an EMBL/GenBank/DDBJ whole genome shotgun (WGS) entry which is preliminary data.</text>
</comment>
<feature type="compositionally biased region" description="Acidic residues" evidence="13">
    <location>
        <begin position="1274"/>
        <end position="1284"/>
    </location>
</feature>
<comment type="similarity">
    <text evidence="2">Belongs to the SNF2/RAD54 helicase family.</text>
</comment>
<dbReference type="Gene3D" id="2.40.50.40">
    <property type="match status" value="2"/>
</dbReference>
<evidence type="ECO:0000256" key="11">
    <source>
        <dbReference type="ARBA" id="ARBA00023242"/>
    </source>
</evidence>
<keyword evidence="10" id="KW-0175">Coiled coil</keyword>
<feature type="compositionally biased region" description="Basic residues" evidence="13">
    <location>
        <begin position="323"/>
        <end position="333"/>
    </location>
</feature>
<dbReference type="Gene3D" id="3.30.40.10">
    <property type="entry name" value="Zinc/RING finger domain, C3HC4 (zinc finger)"/>
    <property type="match status" value="1"/>
</dbReference>
<keyword evidence="11" id="KW-0539">Nucleus</keyword>
<feature type="compositionally biased region" description="Basic residues" evidence="13">
    <location>
        <begin position="1385"/>
        <end position="1394"/>
    </location>
</feature>
<feature type="region of interest" description="Disordered" evidence="13">
    <location>
        <begin position="2100"/>
        <end position="2165"/>
    </location>
</feature>
<dbReference type="InterPro" id="IPR011011">
    <property type="entry name" value="Znf_FYVE_PHD"/>
</dbReference>
<dbReference type="Gene3D" id="3.40.50.10810">
    <property type="entry name" value="Tandem AAA-ATPase domain"/>
    <property type="match status" value="1"/>
</dbReference>
<dbReference type="Gene3D" id="3.40.50.300">
    <property type="entry name" value="P-loop containing nucleotide triphosphate hydrolases"/>
    <property type="match status" value="1"/>
</dbReference>
<feature type="domain" description="PHD-type" evidence="15">
    <location>
        <begin position="74"/>
        <end position="121"/>
    </location>
</feature>
<dbReference type="Gene3D" id="1.10.10.60">
    <property type="entry name" value="Homeodomain-like"/>
    <property type="match status" value="1"/>
</dbReference>
<evidence type="ECO:0000256" key="13">
    <source>
        <dbReference type="SAM" id="MobiDB-lite"/>
    </source>
</evidence>
<dbReference type="PROSITE" id="PS50013">
    <property type="entry name" value="CHROMO_2"/>
    <property type="match status" value="2"/>
</dbReference>
<dbReference type="SUPFAM" id="SSF46689">
    <property type="entry name" value="Homeodomain-like"/>
    <property type="match status" value="1"/>
</dbReference>
<dbReference type="GO" id="GO:0016787">
    <property type="term" value="F:hydrolase activity"/>
    <property type="evidence" value="ECO:0007669"/>
    <property type="project" value="UniProtKB-KW"/>
</dbReference>
<sequence length="2165" mass="241590">MKDNSSMTSKMLNRNWVLKRKRRTLPNGTDKSSGRENNSRPVEEPSSSTSSKCGPKDDVTLDHPGRRKGDDGYYYECMVCDLGGNLLCCESCPRTYHRQCLDPPLKRVPPGKWECPNCCQKSASLEPMNLDPVSKRARTKIIIRRSKTEKESSSTNKVTEVFESSLPVKKRSSDKRQSSLSCRAQSVEKADCSSNHVSRSTEPCHLVQDGSVEGSSSYVSVNRKLDVSMTHISSEKSSAPAKEILSLLKTRTLNTNEGASERKTDASPTNESLENERIHELEVSLEAAMPEARKRKHKVSTLDSEKKHKTDKDKSAPDNSRKGVSKAKAKHSGTSKSQGKNKIVDQRARATPSKKEDEKDTVGIQLKDKMISEKDPPRSRASNKVKIPTDPLIHKDTAPGVQQQVDRVLGCRVRSDNANSSCNILVMDANDLPSEDSVVLEDQIKLSGQSPSWEMPSDGVGGGNSAEGSKDIASCSDGGKNIKDDISTDKLQVYRRSMSKECKEGNHRTNVSDEIGSSMEVETEMRKDSAPKKKVNGSCMTESGLSNGLTVSYEFLVKWMGKSHIHNSWVPESELKVLAKRKLDNYKAKYGAATMNVGNERWKVPQRVIAVRSSEDGSTEAYVKWTDVPYDECTWEKMDEPVIVNSMHLVDLFYQFERQAVQIDSAKHGALRRKGDSQQSEVITLTEQPAELLGGSLFPHQLEALNWLRKCWHKSKNVILADEMGLGKTVSACAFISSVYVEFKATLPCLVLVPLSTMPNWMAEFSQWAPNLNVVEYHGSARARTMIRQYEWHASDPCSSSKKTSAYKFNVLLTTYEMVISDSSYLRGVPWEVLVVDEGHRLKNARSKLFGLLNTCSFQHRVLLTGTPLQNNIGELFNLLNFLQPASFPSLSSFEEKFNDLTTAEKVEELKKLVSPHMLRRLKKDTMKNIPPKTERMVPVELSSIQAEYYRAMLTKNYQILRNVGKGVAVKSMLNIVSQLRNVCNHPYLIPGTEPDSGSVEFLHEMRIKASAKLTLLHCMLKILYKEGHRVLIFSQSTKLLDILEDYLNIEFGPKTYERVDGSVSVTDRQAAIARFNQDKSRFVFLLSTRSCGLGINLATADTVIIYDSDYNPHADIQAMNRAHRIGQSNRLLVYRFFVRASVEERILQLAKKKLMLDQIFVNKSGSPKEVESILKWGTEELFSDSSSLPGKDGENHINNNNTITEVETKQRRRTGGLGDVYQDRCTDIINKIVWDENSILKLLDRSNLESDSPDTAESELENDMLGSVKFPEWNDEPTEDQDETASFPVATNETHAQSSEKKEDNLVCNNEENEWDRLLRVRWEKYRCKEEAALGRGKRRRKAVSYREAYVAQPSGTQSESGAEEEPEPEREPVREYTPAGRAFKSKYAKLRARQRERLAKRNATESSLPIDRRSLPESLSRLPPPSAQAESHLTASIPIEEKLSAIDFEDQGPTAEGPNNKIHSSLKLRKISQQESNAFLKLPVISIGQHVAEVPPSNEHLEGTGTMNSFSDNLFPDIGLRAPNVNQMMPVERKFSRSYQRQYKQGLGLDFPFPTSTGTSNEMMIKGKEAIPSRFKLKDLSSGSSQLQQKSDIPNNYLPFNPHLLDTLKGKGPAEHLGNSGGTYFNLQEKMPLRKLPFDDKLLPRYPFPSANLPHPTPNLFPSRSLGSRVSDLNGELPAMPLLPNLKYPPDAPKFNQQELEINSALGSGKIPTPSSTLPENHRKVLENIMLRTGYRLSNLNKKKSKIDIWSEDELDNLWIGVRRHGRGNWEAMLRNPRLKFSKVKTAEDLSTKWEEEQMKILDGPALPAPKSLRPPNSANSALFAGISDRMMARALHGSKYNELLKFPTHLTDMKLGLGGLPSSVPHSEHADQLGVCSELVPPLPTLDVNKFHTTFSRAFSAGASDRSVAGVDIDAESPFLLHSLGTSSSGSLGLSCLEIFKLQQRENQENATRLGILQGLDKSLTLFHTINGEPANCKKDQRVYQSKGKEEVTGSGCSPPKDTLPHWLREAVDGPGKTPETVLPPTVSAIAQSVRVLYGEDASKIPPFIVPVMPPSQPKDPRCSLKRKKSKLHAAGKFSQGFANNFQTDHRTENFGSTSAFLEPTTGSAVVQGPVQEGKEEETTSGDSSKTQSDPMCSRRADREEVSSEGTISDDHASDREP</sequence>
<dbReference type="InterPro" id="IPR000953">
    <property type="entry name" value="Chromo/chromo_shadow_dom"/>
</dbReference>
<feature type="compositionally biased region" description="Basic and acidic residues" evidence="13">
    <location>
        <begin position="303"/>
        <end position="321"/>
    </location>
</feature>
<dbReference type="InterPro" id="IPR016197">
    <property type="entry name" value="Chromo-like_dom_sf"/>
</dbReference>
<gene>
    <name evidence="18" type="ORF">Fot_49697</name>
</gene>
<dbReference type="SMART" id="SM00490">
    <property type="entry name" value="HELICc"/>
    <property type="match status" value="1"/>
</dbReference>
<keyword evidence="5" id="KW-0547">Nucleotide-binding</keyword>
<dbReference type="CDD" id="cd15532">
    <property type="entry name" value="PHD2_CHD_II"/>
    <property type="match status" value="1"/>
</dbReference>
<accession>A0ABD1QCK5</accession>
<dbReference type="CDD" id="cd11660">
    <property type="entry name" value="SANT_TRF"/>
    <property type="match status" value="1"/>
</dbReference>
<evidence type="ECO:0000256" key="7">
    <source>
        <dbReference type="ARBA" id="ARBA00022801"/>
    </source>
</evidence>
<keyword evidence="9" id="KW-0067">ATP-binding</keyword>
<feature type="compositionally biased region" description="Basic and acidic residues" evidence="13">
    <location>
        <begin position="32"/>
        <end position="43"/>
    </location>
</feature>
<dbReference type="SMART" id="SM00298">
    <property type="entry name" value="CHROMO"/>
    <property type="match status" value="2"/>
</dbReference>
<dbReference type="PROSITE" id="PS50016">
    <property type="entry name" value="ZF_PHD_2"/>
    <property type="match status" value="1"/>
</dbReference>
<dbReference type="SMART" id="SM00487">
    <property type="entry name" value="DEXDc"/>
    <property type="match status" value="1"/>
</dbReference>
<feature type="compositionally biased region" description="Basic and acidic residues" evidence="13">
    <location>
        <begin position="2156"/>
        <end position="2165"/>
    </location>
</feature>
<dbReference type="GO" id="GO:0008270">
    <property type="term" value="F:zinc ion binding"/>
    <property type="evidence" value="ECO:0007669"/>
    <property type="project" value="UniProtKB-KW"/>
</dbReference>
<dbReference type="SUPFAM" id="SSF52540">
    <property type="entry name" value="P-loop containing nucleoside triphosphate hydrolases"/>
    <property type="match status" value="2"/>
</dbReference>
<feature type="compositionally biased region" description="Polar residues" evidence="13">
    <location>
        <begin position="1"/>
        <end position="12"/>
    </location>
</feature>
<dbReference type="InterPro" id="IPR013083">
    <property type="entry name" value="Znf_RING/FYVE/PHD"/>
</dbReference>
<dbReference type="CDD" id="cd18793">
    <property type="entry name" value="SF2_C_SNF"/>
    <property type="match status" value="1"/>
</dbReference>
<feature type="compositionally biased region" description="Pro residues" evidence="13">
    <location>
        <begin position="2052"/>
        <end position="2061"/>
    </location>
</feature>
<evidence type="ECO:0000259" key="16">
    <source>
        <dbReference type="PROSITE" id="PS51192"/>
    </source>
</evidence>
<dbReference type="InterPro" id="IPR014001">
    <property type="entry name" value="Helicase_ATP-bd"/>
</dbReference>
<dbReference type="CDD" id="cd18660">
    <property type="entry name" value="CD1_tandem"/>
    <property type="match status" value="1"/>
</dbReference>
<keyword evidence="6 12" id="KW-0863">Zinc-finger</keyword>
<dbReference type="InterPro" id="IPR009463">
    <property type="entry name" value="DUF1087"/>
</dbReference>
<evidence type="ECO:0000256" key="6">
    <source>
        <dbReference type="ARBA" id="ARBA00022771"/>
    </source>
</evidence>
<dbReference type="SUPFAM" id="SSF57903">
    <property type="entry name" value="FYVE/PHD zinc finger"/>
    <property type="match status" value="1"/>
</dbReference>
<organism evidence="18 19">
    <name type="scientific">Forsythia ovata</name>
    <dbReference type="NCBI Taxonomy" id="205694"/>
    <lineage>
        <taxon>Eukaryota</taxon>
        <taxon>Viridiplantae</taxon>
        <taxon>Streptophyta</taxon>
        <taxon>Embryophyta</taxon>
        <taxon>Tracheophyta</taxon>
        <taxon>Spermatophyta</taxon>
        <taxon>Magnoliopsida</taxon>
        <taxon>eudicotyledons</taxon>
        <taxon>Gunneridae</taxon>
        <taxon>Pentapetalae</taxon>
        <taxon>asterids</taxon>
        <taxon>lamiids</taxon>
        <taxon>Lamiales</taxon>
        <taxon>Oleaceae</taxon>
        <taxon>Forsythieae</taxon>
        <taxon>Forsythia</taxon>
    </lineage>
</organism>
<dbReference type="PANTHER" id="PTHR45623:SF28">
    <property type="entry name" value="PROTEIN CHROMATIN REMODELING 4"/>
    <property type="match status" value="1"/>
</dbReference>
<evidence type="ECO:0000256" key="3">
    <source>
        <dbReference type="ARBA" id="ARBA00022723"/>
    </source>
</evidence>
<dbReference type="Pfam" id="PF00385">
    <property type="entry name" value="Chromo"/>
    <property type="match status" value="2"/>
</dbReference>
<comment type="subcellular location">
    <subcellularLocation>
        <location evidence="1">Nucleus</location>
    </subcellularLocation>
</comment>
<dbReference type="Pfam" id="PF00176">
    <property type="entry name" value="SNF2-rel_dom"/>
    <property type="match status" value="1"/>
</dbReference>
<feature type="domain" description="Helicase ATP-binding" evidence="16">
    <location>
        <begin position="709"/>
        <end position="886"/>
    </location>
</feature>
<keyword evidence="19" id="KW-1185">Reference proteome</keyword>
<dbReference type="GO" id="GO:0005524">
    <property type="term" value="F:ATP binding"/>
    <property type="evidence" value="ECO:0007669"/>
    <property type="project" value="UniProtKB-KW"/>
</dbReference>
<evidence type="ECO:0000256" key="2">
    <source>
        <dbReference type="ARBA" id="ARBA00007025"/>
    </source>
</evidence>
<evidence type="ECO:0000256" key="4">
    <source>
        <dbReference type="ARBA" id="ARBA00022737"/>
    </source>
</evidence>
<dbReference type="SMART" id="SM00249">
    <property type="entry name" value="PHD"/>
    <property type="match status" value="1"/>
</dbReference>
<feature type="compositionally biased region" description="Polar residues" evidence="13">
    <location>
        <begin position="2100"/>
        <end position="2112"/>
    </location>
</feature>
<evidence type="ECO:0000259" key="17">
    <source>
        <dbReference type="PROSITE" id="PS51194"/>
    </source>
</evidence>
<feature type="region of interest" description="Disordered" evidence="13">
    <location>
        <begin position="252"/>
        <end position="364"/>
    </location>
</feature>
<dbReference type="InterPro" id="IPR019786">
    <property type="entry name" value="Zinc_finger_PHD-type_CS"/>
</dbReference>
<dbReference type="PROSITE" id="PS51192">
    <property type="entry name" value="HELICASE_ATP_BIND_1"/>
    <property type="match status" value="1"/>
</dbReference>
<dbReference type="InterPro" id="IPR009057">
    <property type="entry name" value="Homeodomain-like_sf"/>
</dbReference>
<dbReference type="InterPro" id="IPR001650">
    <property type="entry name" value="Helicase_C-like"/>
</dbReference>
<dbReference type="InterPro" id="IPR023780">
    <property type="entry name" value="Chromo_domain"/>
</dbReference>
<dbReference type="InterPro" id="IPR000330">
    <property type="entry name" value="SNF2_N"/>
</dbReference>
<dbReference type="Pfam" id="PF00628">
    <property type="entry name" value="PHD"/>
    <property type="match status" value="1"/>
</dbReference>
<evidence type="ECO:0000256" key="12">
    <source>
        <dbReference type="PROSITE-ProRule" id="PRU00146"/>
    </source>
</evidence>
<dbReference type="CDD" id="cd18659">
    <property type="entry name" value="CD2_tandem"/>
    <property type="match status" value="1"/>
</dbReference>
<feature type="domain" description="Chromo" evidence="14">
    <location>
        <begin position="519"/>
        <end position="589"/>
    </location>
</feature>
<dbReference type="InterPro" id="IPR027417">
    <property type="entry name" value="P-loop_NTPase"/>
</dbReference>
<feature type="compositionally biased region" description="Basic and acidic residues" evidence="13">
    <location>
        <begin position="54"/>
        <end position="65"/>
    </location>
</feature>
<feature type="region of interest" description="Disordered" evidence="13">
    <location>
        <begin position="2052"/>
        <end position="2073"/>
    </location>
</feature>
<evidence type="ECO:0000256" key="8">
    <source>
        <dbReference type="ARBA" id="ARBA00022833"/>
    </source>
</evidence>
<dbReference type="InterPro" id="IPR038718">
    <property type="entry name" value="SNF2-like_sf"/>
</dbReference>
<dbReference type="InterPro" id="IPR049730">
    <property type="entry name" value="SNF2/RAD54-like_C"/>
</dbReference>
<evidence type="ECO:0000259" key="15">
    <source>
        <dbReference type="PROSITE" id="PS50016"/>
    </source>
</evidence>
<dbReference type="EMBL" id="JBFOLJ010000015">
    <property type="protein sequence ID" value="KAL2473961.1"/>
    <property type="molecule type" value="Genomic_DNA"/>
</dbReference>
<evidence type="ECO:0000256" key="5">
    <source>
        <dbReference type="ARBA" id="ARBA00022741"/>
    </source>
</evidence>
<reference evidence="19" key="1">
    <citation type="submission" date="2024-07" db="EMBL/GenBank/DDBJ databases">
        <title>Two chromosome-level genome assemblies of Korean endemic species Abeliophyllum distichum and Forsythia ovata (Oleaceae).</title>
        <authorList>
            <person name="Jang H."/>
        </authorList>
    </citation>
    <scope>NUCLEOTIDE SEQUENCE [LARGE SCALE GENOMIC DNA]</scope>
</reference>
<evidence type="ECO:0000313" key="19">
    <source>
        <dbReference type="Proteomes" id="UP001604277"/>
    </source>
</evidence>
<dbReference type="InterPro" id="IPR001965">
    <property type="entry name" value="Znf_PHD"/>
</dbReference>
<feature type="region of interest" description="Disordered" evidence="13">
    <location>
        <begin position="1"/>
        <end position="65"/>
    </location>
</feature>
<name>A0ABD1QCK5_9LAMI</name>
<feature type="domain" description="Helicase C-terminal" evidence="17">
    <location>
        <begin position="1020"/>
        <end position="1175"/>
    </location>
</feature>
<dbReference type="GO" id="GO:0005634">
    <property type="term" value="C:nucleus"/>
    <property type="evidence" value="ECO:0007669"/>
    <property type="project" value="UniProtKB-SubCell"/>
</dbReference>
<feature type="region of interest" description="Disordered" evidence="13">
    <location>
        <begin position="145"/>
        <end position="180"/>
    </location>
</feature>
<keyword evidence="4" id="KW-0677">Repeat</keyword>
<feature type="compositionally biased region" description="Basic and acidic residues" evidence="13">
    <location>
        <begin position="342"/>
        <end position="364"/>
    </location>
</feature>
<dbReference type="Pfam" id="PF06465">
    <property type="entry name" value="DUF1087"/>
    <property type="match status" value="1"/>
</dbReference>
<dbReference type="PROSITE" id="PS01359">
    <property type="entry name" value="ZF_PHD_1"/>
    <property type="match status" value="1"/>
</dbReference>
<protein>
    <submittedName>
        <fullName evidence="18">Protein CHROMATIN REMODELING 4</fullName>
    </submittedName>
</protein>
<dbReference type="InterPro" id="IPR019787">
    <property type="entry name" value="Znf_PHD-finger"/>
</dbReference>
<feature type="compositionally biased region" description="Basic and acidic residues" evidence="13">
    <location>
        <begin position="1395"/>
        <end position="1405"/>
    </location>
</feature>
<feature type="region of interest" description="Disordered" evidence="13">
    <location>
        <begin position="447"/>
        <end position="483"/>
    </location>
</feature>
<feature type="region of interest" description="Disordered" evidence="13">
    <location>
        <begin position="1338"/>
        <end position="1434"/>
    </location>
</feature>
<evidence type="ECO:0000259" key="14">
    <source>
        <dbReference type="PROSITE" id="PS50013"/>
    </source>
</evidence>
<evidence type="ECO:0000256" key="9">
    <source>
        <dbReference type="ARBA" id="ARBA00022840"/>
    </source>
</evidence>
<dbReference type="Proteomes" id="UP001604277">
    <property type="component" value="Unassembled WGS sequence"/>
</dbReference>
<evidence type="ECO:0000313" key="18">
    <source>
        <dbReference type="EMBL" id="KAL2473961.1"/>
    </source>
</evidence>
<dbReference type="FunFam" id="3.40.50.300:FF:000607">
    <property type="entry name" value="chromodomain-helicase-DNA-binding protein 1-like isoform X1"/>
    <property type="match status" value="1"/>
</dbReference>
<keyword evidence="3" id="KW-0479">Metal-binding</keyword>
<feature type="region of interest" description="Disordered" evidence="13">
    <location>
        <begin position="519"/>
        <end position="538"/>
    </location>
</feature>
<evidence type="ECO:0000256" key="10">
    <source>
        <dbReference type="ARBA" id="ARBA00023054"/>
    </source>
</evidence>
<keyword evidence="7" id="KW-0378">Hydrolase</keyword>
<feature type="compositionally biased region" description="Polar residues" evidence="13">
    <location>
        <begin position="2128"/>
        <end position="2138"/>
    </location>
</feature>
<dbReference type="SMART" id="SM01147">
    <property type="entry name" value="DUF1087"/>
    <property type="match status" value="1"/>
</dbReference>
<proteinExistence type="inferred from homology"/>
<feature type="domain" description="Chromo" evidence="14">
    <location>
        <begin position="603"/>
        <end position="655"/>
    </location>
</feature>